<dbReference type="GO" id="GO:0006629">
    <property type="term" value="P:lipid metabolic process"/>
    <property type="evidence" value="ECO:0007669"/>
    <property type="project" value="InterPro"/>
</dbReference>
<dbReference type="Gene3D" id="3.20.20.190">
    <property type="entry name" value="Phosphatidylinositol (PI) phosphodiesterase"/>
    <property type="match status" value="1"/>
</dbReference>
<dbReference type="EMBL" id="LDAU01000082">
    <property type="protein sequence ID" value="KRX07498.1"/>
    <property type="molecule type" value="Genomic_DNA"/>
</dbReference>
<evidence type="ECO:0008006" key="3">
    <source>
        <dbReference type="Google" id="ProtNLM"/>
    </source>
</evidence>
<dbReference type="Pfam" id="PF16670">
    <property type="entry name" value="PI-PLC-C1"/>
    <property type="match status" value="1"/>
</dbReference>
<dbReference type="AlphaFoldDB" id="A0A0V0QZM5"/>
<proteinExistence type="predicted"/>
<dbReference type="InterPro" id="IPR032075">
    <property type="entry name" value="PI-PLC-C1"/>
</dbReference>
<dbReference type="OrthoDB" id="368960at2759"/>
<keyword evidence="2" id="KW-1185">Reference proteome</keyword>
<name>A0A0V0QZM5_PSEPJ</name>
<accession>A0A0V0QZM5</accession>
<reference evidence="1 2" key="1">
    <citation type="journal article" date="2015" name="Sci. Rep.">
        <title>Genome of the facultative scuticociliatosis pathogen Pseudocohnilembus persalinus provides insight into its virulence through horizontal gene transfer.</title>
        <authorList>
            <person name="Xiong J."/>
            <person name="Wang G."/>
            <person name="Cheng J."/>
            <person name="Tian M."/>
            <person name="Pan X."/>
            <person name="Warren A."/>
            <person name="Jiang C."/>
            <person name="Yuan D."/>
            <person name="Miao W."/>
        </authorList>
    </citation>
    <scope>NUCLEOTIDE SEQUENCE [LARGE SCALE GENOMIC DNA]</scope>
    <source>
        <strain evidence="1">36N120E</strain>
    </source>
</reference>
<sequence>MEKLDIQELDKVLEGYEIKNGSNQNGIIQINDENQQKQKQCLDDNQKEKSEFLDILQLMNQMQSIQGRIKIQKFYENTQKLQLNQLQAKCSHNSYQQSDYYRQLSFNDQKLQQGGCLMLEFDLTLKQADTDNLDKKYTIYVAHDENEEPQYTLARDLKSVYNYHADYPQHLPIFITLNFKSWILDFDLEIDKFYQSLEKTLTSVFRLEDIYQPNHQLQGEDNLFQSIQKYGQPQISEMLGKMVFILDAEQYNLQNNQMNSFYQSYHSKINDKLMFVTFDARLVQNKYYTSIQDYYNKTGNMNQIFVNIRSHYKTNSTQYSIGLSVLQEAKQLNLVTRGYLLNTESLYKMYKGLGMNFLCTDKLFDTNYTIPI</sequence>
<organism evidence="1 2">
    <name type="scientific">Pseudocohnilembus persalinus</name>
    <name type="common">Ciliate</name>
    <dbReference type="NCBI Taxonomy" id="266149"/>
    <lineage>
        <taxon>Eukaryota</taxon>
        <taxon>Sar</taxon>
        <taxon>Alveolata</taxon>
        <taxon>Ciliophora</taxon>
        <taxon>Intramacronucleata</taxon>
        <taxon>Oligohymenophorea</taxon>
        <taxon>Scuticociliatia</taxon>
        <taxon>Philasterida</taxon>
        <taxon>Pseudocohnilembidae</taxon>
        <taxon>Pseudocohnilembus</taxon>
    </lineage>
</organism>
<comment type="caution">
    <text evidence="1">The sequence shown here is derived from an EMBL/GenBank/DDBJ whole genome shotgun (WGS) entry which is preliminary data.</text>
</comment>
<dbReference type="InParanoid" id="A0A0V0QZM5"/>
<gene>
    <name evidence="1" type="ORF">PPERSA_11047</name>
</gene>
<dbReference type="InterPro" id="IPR017946">
    <property type="entry name" value="PLC-like_Pdiesterase_TIM-brl"/>
</dbReference>
<dbReference type="GO" id="GO:0008081">
    <property type="term" value="F:phosphoric diester hydrolase activity"/>
    <property type="evidence" value="ECO:0007669"/>
    <property type="project" value="InterPro"/>
</dbReference>
<evidence type="ECO:0000313" key="2">
    <source>
        <dbReference type="Proteomes" id="UP000054937"/>
    </source>
</evidence>
<evidence type="ECO:0000313" key="1">
    <source>
        <dbReference type="EMBL" id="KRX07498.1"/>
    </source>
</evidence>
<protein>
    <recommendedName>
        <fullName evidence="3">PLC-like phosphodiesterase, TIM beta/alpha-barrel domain</fullName>
    </recommendedName>
</protein>
<dbReference type="Proteomes" id="UP000054937">
    <property type="component" value="Unassembled WGS sequence"/>
</dbReference>